<feature type="domain" description="Hyphally-regulated cell wall protein N-terminal" evidence="7">
    <location>
        <begin position="16"/>
        <end position="213"/>
    </location>
</feature>
<keyword evidence="3" id="KW-0964">Secreted</keyword>
<dbReference type="eggNOG" id="KOG1216">
    <property type="taxonomic scope" value="Eukaryota"/>
</dbReference>
<proteinExistence type="predicted"/>
<evidence type="ECO:0000313" key="8">
    <source>
        <dbReference type="EMBL" id="EGV63498.1"/>
    </source>
</evidence>
<dbReference type="Proteomes" id="UP000000707">
    <property type="component" value="Unassembled WGS sequence"/>
</dbReference>
<name>G3B6L6_CANTC</name>
<gene>
    <name evidence="8" type="ORF">CANTEDRAFT_135304</name>
</gene>
<dbReference type="GO" id="GO:0009277">
    <property type="term" value="C:fungal-type cell wall"/>
    <property type="evidence" value="ECO:0007669"/>
    <property type="project" value="UniProtKB-ARBA"/>
</dbReference>
<keyword evidence="2" id="KW-0134">Cell wall</keyword>
<accession>G3B6L6</accession>
<organism evidence="9">
    <name type="scientific">Candida tenuis (strain ATCC 10573 / BCRC 21748 / CBS 615 / JCM 9827 / NBRC 10315 / NRRL Y-1498 / VKM Y-70)</name>
    <name type="common">Yeast</name>
    <name type="synonym">Yamadazyma tenuis</name>
    <dbReference type="NCBI Taxonomy" id="590646"/>
    <lineage>
        <taxon>Eukaryota</taxon>
        <taxon>Fungi</taxon>
        <taxon>Dikarya</taxon>
        <taxon>Ascomycota</taxon>
        <taxon>Saccharomycotina</taxon>
        <taxon>Pichiomycetes</taxon>
        <taxon>Debaryomycetaceae</taxon>
        <taxon>Yamadazyma</taxon>
    </lineage>
</organism>
<keyword evidence="4 6" id="KW-0732">Signal</keyword>
<feature type="chain" id="PRO_5003442793" description="Hyphally-regulated cell wall protein N-terminal domain-containing protein" evidence="6">
    <location>
        <begin position="22"/>
        <end position="228"/>
    </location>
</feature>
<comment type="subcellular location">
    <subcellularLocation>
        <location evidence="1">Secreted</location>
        <location evidence="1">Cell wall</location>
    </subcellularLocation>
</comment>
<dbReference type="EMBL" id="GL996524">
    <property type="protein sequence ID" value="EGV63498.1"/>
    <property type="molecule type" value="Genomic_DNA"/>
</dbReference>
<sequence>MFSKSLKGLLVTAFSALLANAQDITSNTIDRGTISISLGNTHIYPDVYYSIIDVAVASFTGSFNNEGGFYLTSDSSLIALTASIVGTSITNSGDWAFNSIQSLTTPDFYLTATISFSNTGTMWFGGDGLGVPIMSVLGLSWENDGLMVFSLTTRSTGEVLLGAALGVGTQTITNEGTICLINQVYEQSTKIEGSGCIDIGEDSTVFLYPSTSLTFISSSHCRIAYSNL</sequence>
<evidence type="ECO:0000256" key="2">
    <source>
        <dbReference type="ARBA" id="ARBA00022512"/>
    </source>
</evidence>
<dbReference type="OrthoDB" id="4022214at2759"/>
<keyword evidence="9" id="KW-1185">Reference proteome</keyword>
<dbReference type="InterPro" id="IPR021031">
    <property type="entry name" value="Hyphal-reg_cell_wall_N"/>
</dbReference>
<protein>
    <recommendedName>
        <fullName evidence="7">Hyphally-regulated cell wall protein N-terminal domain-containing protein</fullName>
    </recommendedName>
</protein>
<evidence type="ECO:0000256" key="1">
    <source>
        <dbReference type="ARBA" id="ARBA00004191"/>
    </source>
</evidence>
<evidence type="ECO:0000313" key="9">
    <source>
        <dbReference type="Proteomes" id="UP000000707"/>
    </source>
</evidence>
<evidence type="ECO:0000256" key="6">
    <source>
        <dbReference type="SAM" id="SignalP"/>
    </source>
</evidence>
<reference evidence="8 9" key="1">
    <citation type="journal article" date="2011" name="Proc. Natl. Acad. Sci. U.S.A.">
        <title>Comparative genomics of xylose-fermenting fungi for enhanced biofuel production.</title>
        <authorList>
            <person name="Wohlbach D.J."/>
            <person name="Kuo A."/>
            <person name="Sato T.K."/>
            <person name="Potts K.M."/>
            <person name="Salamov A.A."/>
            <person name="LaButti K.M."/>
            <person name="Sun H."/>
            <person name="Clum A."/>
            <person name="Pangilinan J.L."/>
            <person name="Lindquist E.A."/>
            <person name="Lucas S."/>
            <person name="Lapidus A."/>
            <person name="Jin M."/>
            <person name="Gunawan C."/>
            <person name="Balan V."/>
            <person name="Dale B.E."/>
            <person name="Jeffries T.W."/>
            <person name="Zinkel R."/>
            <person name="Barry K.W."/>
            <person name="Grigoriev I.V."/>
            <person name="Gasch A.P."/>
        </authorList>
    </citation>
    <scope>NUCLEOTIDE SEQUENCE [LARGE SCALE GENOMIC DNA]</scope>
    <source>
        <strain evidence="9">ATCC 10573 / BCRC 21748 / CBS 615 / JCM 9827 / NBRC 10315 / NRRL Y-1498 / VKM Y-70</strain>
    </source>
</reference>
<evidence type="ECO:0000256" key="4">
    <source>
        <dbReference type="ARBA" id="ARBA00022729"/>
    </source>
</evidence>
<evidence type="ECO:0000259" key="7">
    <source>
        <dbReference type="Pfam" id="PF11765"/>
    </source>
</evidence>
<keyword evidence="5" id="KW-0325">Glycoprotein</keyword>
<evidence type="ECO:0000256" key="3">
    <source>
        <dbReference type="ARBA" id="ARBA00022525"/>
    </source>
</evidence>
<dbReference type="AlphaFoldDB" id="G3B6L6"/>
<dbReference type="Pfam" id="PF11765">
    <property type="entry name" value="Hyphal_reg_CWP"/>
    <property type="match status" value="1"/>
</dbReference>
<feature type="signal peptide" evidence="6">
    <location>
        <begin position="1"/>
        <end position="21"/>
    </location>
</feature>
<dbReference type="HOGENOM" id="CLU_105919_0_0_1"/>
<evidence type="ECO:0000256" key="5">
    <source>
        <dbReference type="ARBA" id="ARBA00023180"/>
    </source>
</evidence>